<feature type="domain" description="GH16" evidence="6">
    <location>
        <begin position="1"/>
        <end position="247"/>
    </location>
</feature>
<dbReference type="GO" id="GO:0004553">
    <property type="term" value="F:hydrolase activity, hydrolyzing O-glycosyl compounds"/>
    <property type="evidence" value="ECO:0007669"/>
    <property type="project" value="InterPro"/>
</dbReference>
<feature type="active site" description="Proton donor" evidence="4">
    <location>
        <position position="138"/>
    </location>
</feature>
<feature type="active site" description="Nucleophile" evidence="4">
    <location>
        <position position="134"/>
    </location>
</feature>
<evidence type="ECO:0000259" key="6">
    <source>
        <dbReference type="PROSITE" id="PS51762"/>
    </source>
</evidence>
<organism evidence="7 8">
    <name type="scientific">Cereibacter azotoformans</name>
    <dbReference type="NCBI Taxonomy" id="43057"/>
    <lineage>
        <taxon>Bacteria</taxon>
        <taxon>Pseudomonadati</taxon>
        <taxon>Pseudomonadota</taxon>
        <taxon>Alphaproteobacteria</taxon>
        <taxon>Rhodobacterales</taxon>
        <taxon>Paracoccaceae</taxon>
        <taxon>Cereibacter</taxon>
    </lineage>
</organism>
<dbReference type="InterPro" id="IPR000757">
    <property type="entry name" value="Beta-glucanase-like"/>
</dbReference>
<comment type="similarity">
    <text evidence="1">Belongs to the glycosyl hydrolase 16 family.</text>
</comment>
<dbReference type="PANTHER" id="PTHR38121:SF2">
    <property type="entry name" value="ACYLTRANSFERASE 3 DOMAIN-CONTAINING PROTEIN"/>
    <property type="match status" value="1"/>
</dbReference>
<dbReference type="Gene3D" id="2.60.120.200">
    <property type="match status" value="1"/>
</dbReference>
<keyword evidence="2" id="KW-0378">Hydrolase</keyword>
<gene>
    <name evidence="7" type="ORF">C8J28_104109</name>
</gene>
<dbReference type="EMBL" id="QAOT01000004">
    <property type="protein sequence ID" value="PTR19625.1"/>
    <property type="molecule type" value="Genomic_DNA"/>
</dbReference>
<evidence type="ECO:0000256" key="3">
    <source>
        <dbReference type="ARBA" id="ARBA00023295"/>
    </source>
</evidence>
<dbReference type="RefSeq" id="WP_108220505.1">
    <property type="nucleotide sequence ID" value="NZ_CP090021.1"/>
</dbReference>
<dbReference type="PANTHER" id="PTHR38121">
    <property type="entry name" value="GH16 DOMAIN-CONTAINING PROTEIN"/>
    <property type="match status" value="1"/>
</dbReference>
<feature type="signal peptide" evidence="5">
    <location>
        <begin position="1"/>
        <end position="26"/>
    </location>
</feature>
<dbReference type="SUPFAM" id="SSF49899">
    <property type="entry name" value="Concanavalin A-like lectins/glucanases"/>
    <property type="match status" value="1"/>
</dbReference>
<dbReference type="InterPro" id="IPR013320">
    <property type="entry name" value="ConA-like_dom_sf"/>
</dbReference>
<keyword evidence="5" id="KW-0732">Signal</keyword>
<dbReference type="Pfam" id="PF00722">
    <property type="entry name" value="Glyco_hydro_16"/>
    <property type="match status" value="1"/>
</dbReference>
<evidence type="ECO:0000256" key="5">
    <source>
        <dbReference type="SAM" id="SignalP"/>
    </source>
</evidence>
<dbReference type="AlphaFoldDB" id="A0A2T5KB32"/>
<dbReference type="GO" id="GO:0005975">
    <property type="term" value="P:carbohydrate metabolic process"/>
    <property type="evidence" value="ECO:0007669"/>
    <property type="project" value="InterPro"/>
</dbReference>
<evidence type="ECO:0000313" key="7">
    <source>
        <dbReference type="EMBL" id="PTR19625.1"/>
    </source>
</evidence>
<dbReference type="Proteomes" id="UP000244060">
    <property type="component" value="Unassembled WGS sequence"/>
</dbReference>
<dbReference type="PRINTS" id="PR00737">
    <property type="entry name" value="GLHYDRLASE16"/>
</dbReference>
<evidence type="ECO:0000313" key="8">
    <source>
        <dbReference type="Proteomes" id="UP000244060"/>
    </source>
</evidence>
<accession>A0A2T5KB32</accession>
<sequence>MRPRLPLARLAAQTLLPLLVAAPAAADEPPASFRETFDEIDGERWYISDGWTNGEHQNCTWSSNAVRAEDGILRLLYLPDTSGEGQHRCGEVQTEQRYLHGTFETRMRTDHRKSGLNAAFFTYIGPVHDQPHDEIDFEILTRNTASVDVNTYVSGEPKNRHVVPLDPPSDEGWHTFSFIWEPERLRWFVDGELVHEATETLPVAPQKIFFSHWSTDVLTEWMGAYEQPEEPVALEVDWVSWTAPGEACQFEESVLCRLED</sequence>
<keyword evidence="3" id="KW-0326">Glycosidase</keyword>
<reference evidence="7 8" key="1">
    <citation type="submission" date="2018-04" db="EMBL/GenBank/DDBJ databases">
        <title>Genomic Encyclopedia of Type Strains, Phase III (KMG-III): the genomes of soil and plant-associated and newly described type strains.</title>
        <authorList>
            <person name="Whitman W."/>
        </authorList>
    </citation>
    <scope>NUCLEOTIDE SEQUENCE [LARGE SCALE GENOMIC DNA]</scope>
    <source>
        <strain evidence="7 8">KA25</strain>
    </source>
</reference>
<comment type="caution">
    <text evidence="7">The sequence shown here is derived from an EMBL/GenBank/DDBJ whole genome shotgun (WGS) entry which is preliminary data.</text>
</comment>
<dbReference type="InterPro" id="IPR008264">
    <property type="entry name" value="Beta_glucanase"/>
</dbReference>
<dbReference type="CDD" id="cd02175">
    <property type="entry name" value="GH16_lichenase"/>
    <property type="match status" value="1"/>
</dbReference>
<name>A0A2T5KB32_9RHOB</name>
<feature type="chain" id="PRO_5015678633" evidence="5">
    <location>
        <begin position="27"/>
        <end position="260"/>
    </location>
</feature>
<dbReference type="PROSITE" id="PS51762">
    <property type="entry name" value="GH16_2"/>
    <property type="match status" value="1"/>
</dbReference>
<evidence type="ECO:0000256" key="1">
    <source>
        <dbReference type="ARBA" id="ARBA00006865"/>
    </source>
</evidence>
<evidence type="ECO:0000256" key="4">
    <source>
        <dbReference type="PIRSR" id="PIRSR608264-1"/>
    </source>
</evidence>
<protein>
    <submittedName>
        <fullName evidence="7">Endo-1,3-1,4-beta-glycanase ExoK</fullName>
    </submittedName>
</protein>
<keyword evidence="8" id="KW-1185">Reference proteome</keyword>
<dbReference type="OrthoDB" id="9809583at2"/>
<evidence type="ECO:0000256" key="2">
    <source>
        <dbReference type="ARBA" id="ARBA00022801"/>
    </source>
</evidence>
<proteinExistence type="inferred from homology"/>